<gene>
    <name evidence="3" type="primary">dnaK_4</name>
    <name evidence="3" type="ORF">ENSA5_33230</name>
</gene>
<dbReference type="AlphaFoldDB" id="A0A2S9XXD7"/>
<name>A0A2S9XXD7_9BACT</name>
<dbReference type="InterPro" id="IPR013126">
    <property type="entry name" value="Hsp_70_fam"/>
</dbReference>
<proteinExistence type="predicted"/>
<keyword evidence="1" id="KW-0547">Nucleotide-binding</keyword>
<evidence type="ECO:0000313" key="4">
    <source>
        <dbReference type="Proteomes" id="UP000237968"/>
    </source>
</evidence>
<organism evidence="3 4">
    <name type="scientific">Enhygromyxa salina</name>
    <dbReference type="NCBI Taxonomy" id="215803"/>
    <lineage>
        <taxon>Bacteria</taxon>
        <taxon>Pseudomonadati</taxon>
        <taxon>Myxococcota</taxon>
        <taxon>Polyangia</taxon>
        <taxon>Nannocystales</taxon>
        <taxon>Nannocystaceae</taxon>
        <taxon>Enhygromyxa</taxon>
    </lineage>
</organism>
<accession>A0A2S9XXD7</accession>
<dbReference type="GO" id="GO:0140662">
    <property type="term" value="F:ATP-dependent protein folding chaperone"/>
    <property type="evidence" value="ECO:0007669"/>
    <property type="project" value="InterPro"/>
</dbReference>
<dbReference type="InterPro" id="IPR043129">
    <property type="entry name" value="ATPase_NBD"/>
</dbReference>
<dbReference type="GO" id="GO:0005524">
    <property type="term" value="F:ATP binding"/>
    <property type="evidence" value="ECO:0007669"/>
    <property type="project" value="UniProtKB-KW"/>
</dbReference>
<dbReference type="OrthoDB" id="9807934at2"/>
<keyword evidence="2" id="KW-0067">ATP-binding</keyword>
<dbReference type="EMBL" id="PVNK01000153">
    <property type="protein sequence ID" value="PRP97526.1"/>
    <property type="molecule type" value="Genomic_DNA"/>
</dbReference>
<dbReference type="Pfam" id="PF00012">
    <property type="entry name" value="HSP70"/>
    <property type="match status" value="2"/>
</dbReference>
<evidence type="ECO:0000313" key="3">
    <source>
        <dbReference type="EMBL" id="PRP97526.1"/>
    </source>
</evidence>
<dbReference type="Proteomes" id="UP000237968">
    <property type="component" value="Unassembled WGS sequence"/>
</dbReference>
<dbReference type="Gene3D" id="3.30.420.40">
    <property type="match status" value="3"/>
</dbReference>
<keyword evidence="4" id="KW-1185">Reference proteome</keyword>
<comment type="caution">
    <text evidence="3">The sequence shown here is derived from an EMBL/GenBank/DDBJ whole genome shotgun (WGS) entry which is preliminary data.</text>
</comment>
<protein>
    <submittedName>
        <fullName evidence="3">Chaperone protein DnaK</fullName>
    </submittedName>
</protein>
<evidence type="ECO:0000256" key="2">
    <source>
        <dbReference type="ARBA" id="ARBA00022840"/>
    </source>
</evidence>
<sequence length="495" mass="53070">MPRAASLGFFAEGFVAKTCSTPGTAAFWLRALGANSGARRHDALHPGLLGELARAPGFGYRWAPVAFGIDFGTSNSVVALADGDGPPRFASFELLGRSTASFRSLLFFDLDEQRPAEPVVFSAGPAGIEAYLDALGEGRLIQSFKTHLTTASLGRTALGPHALDLDELLALFLGRLREGASAALGAPIERAVLGRPVRFAGSRDDQACARAEARLRRAALAAGLGEVELELEPIAAAYHYEAGLERDELAMIADFGAGTTDFCVMRIGPTHRGRRERSDDVLVTGGVGVAGDNLDAALIEHVVAPALGKGSYYREFGKRLPIPPGYYYKLSRWHQLSFLRGSRTRHELERLAQHAESPAALEALMMIIEDNQGFHLHEAVEATKIALSREPRAAFDYVHEDFEVHAQVERADFEAWIADEVAEIAACLDQTLARAGLEPAAIDRVFMTGGTAFVPAVRREFEARFGSGKLSSGDELSSIAAGLAGRARSWDAAAG</sequence>
<dbReference type="SUPFAM" id="SSF53067">
    <property type="entry name" value="Actin-like ATPase domain"/>
    <property type="match status" value="2"/>
</dbReference>
<reference evidence="3 4" key="1">
    <citation type="submission" date="2018-03" db="EMBL/GenBank/DDBJ databases">
        <title>Draft Genome Sequences of the Obligatory Marine Myxobacteria Enhygromyxa salina SWB005.</title>
        <authorList>
            <person name="Poehlein A."/>
            <person name="Moghaddam J.A."/>
            <person name="Harms H."/>
            <person name="Alanjari M."/>
            <person name="Koenig G.M."/>
            <person name="Daniel R."/>
            <person name="Schaeberle T.F."/>
        </authorList>
    </citation>
    <scope>NUCLEOTIDE SEQUENCE [LARGE SCALE GENOMIC DNA]</scope>
    <source>
        <strain evidence="3 4">SWB005</strain>
    </source>
</reference>
<evidence type="ECO:0000256" key="1">
    <source>
        <dbReference type="ARBA" id="ARBA00022741"/>
    </source>
</evidence>
<dbReference type="Gene3D" id="3.90.640.10">
    <property type="entry name" value="Actin, Chain A, domain 4"/>
    <property type="match status" value="2"/>
</dbReference>
<dbReference type="PANTHER" id="PTHR19375">
    <property type="entry name" value="HEAT SHOCK PROTEIN 70KDA"/>
    <property type="match status" value="1"/>
</dbReference>